<dbReference type="PROSITE" id="PS51462">
    <property type="entry name" value="NUDIX"/>
    <property type="match status" value="1"/>
</dbReference>
<dbReference type="GO" id="GO:0019677">
    <property type="term" value="P:NAD+ catabolic process"/>
    <property type="evidence" value="ECO:0007669"/>
    <property type="project" value="TreeGrafter"/>
</dbReference>
<evidence type="ECO:0000256" key="7">
    <source>
        <dbReference type="ARBA" id="ARBA00022842"/>
    </source>
</evidence>
<dbReference type="InterPro" id="IPR015375">
    <property type="entry name" value="NADH_PPase-like_N"/>
</dbReference>
<evidence type="ECO:0000256" key="3">
    <source>
        <dbReference type="ARBA" id="ARBA00009595"/>
    </source>
</evidence>
<evidence type="ECO:0000313" key="14">
    <source>
        <dbReference type="Proteomes" id="UP000565205"/>
    </source>
</evidence>
<name>A0A850NR35_9PROT</name>
<dbReference type="GO" id="GO:0046872">
    <property type="term" value="F:metal ion binding"/>
    <property type="evidence" value="ECO:0007669"/>
    <property type="project" value="UniProtKB-KW"/>
</dbReference>
<dbReference type="NCBIfam" id="NF001299">
    <property type="entry name" value="PRK00241.1"/>
    <property type="match status" value="1"/>
</dbReference>
<evidence type="ECO:0000256" key="1">
    <source>
        <dbReference type="ARBA" id="ARBA00001946"/>
    </source>
</evidence>
<evidence type="ECO:0000313" key="13">
    <source>
        <dbReference type="Proteomes" id="UP000557688"/>
    </source>
</evidence>
<keyword evidence="8" id="KW-0520">NAD</keyword>
<dbReference type="Proteomes" id="UP000557688">
    <property type="component" value="Unassembled WGS sequence"/>
</dbReference>
<sequence>MSDFFETGTAFVLDRVLDRAGNERRDAEFAAGLLQHPSTLFVVLRAGEPLLHGTEDAPALRLLAREDIAIETSDAVFLGLHPDSGRAIFALAAGAAVMTGAGWFAGLRVALLALTEPEAALVAHAAALLHWRAQTRFCSFCGHGLEAPPSGLVLHCPSCGRQHFARTDPAVIMLVRHRDADGIERALLARSPRFGERRVLSTLAGFVEPGERLEDAVRREVAEEVGVAVGEVRYHSSQPWPFPAQIMLGFTALAEDRALTLDPEEITEAHWLTRAEIVARRDAAGAEFMLPGTISIARRLIEDWLAAA</sequence>
<comment type="cofactor">
    <cofactor evidence="1">
        <name>Mg(2+)</name>
        <dbReference type="ChEBI" id="CHEBI:18420"/>
    </cofactor>
</comment>
<evidence type="ECO:0000256" key="8">
    <source>
        <dbReference type="ARBA" id="ARBA00023027"/>
    </source>
</evidence>
<organism evidence="12 14">
    <name type="scientific">Endobacter medicaginis</name>
    <dbReference type="NCBI Taxonomy" id="1181271"/>
    <lineage>
        <taxon>Bacteria</taxon>
        <taxon>Pseudomonadati</taxon>
        <taxon>Pseudomonadota</taxon>
        <taxon>Alphaproteobacteria</taxon>
        <taxon>Acetobacterales</taxon>
        <taxon>Acetobacteraceae</taxon>
        <taxon>Endobacter</taxon>
    </lineage>
</organism>
<dbReference type="InterPro" id="IPR050241">
    <property type="entry name" value="NAD-cap_RNA_hydrolase_NudC"/>
</dbReference>
<evidence type="ECO:0000256" key="5">
    <source>
        <dbReference type="ARBA" id="ARBA00022723"/>
    </source>
</evidence>
<dbReference type="Pfam" id="PF00293">
    <property type="entry name" value="NUDIX"/>
    <property type="match status" value="1"/>
</dbReference>
<dbReference type="AlphaFoldDB" id="A0A850NR35"/>
<dbReference type="EC" id="3.6.1.22" evidence="4"/>
<proteinExistence type="inferred from homology"/>
<dbReference type="Gene3D" id="3.90.79.20">
    <property type="match status" value="1"/>
</dbReference>
<comment type="similarity">
    <text evidence="3">Belongs to the Nudix hydrolase family. NudC subfamily.</text>
</comment>
<dbReference type="InterPro" id="IPR049734">
    <property type="entry name" value="NudC-like_C"/>
</dbReference>
<dbReference type="GO" id="GO:0006742">
    <property type="term" value="P:NADP+ catabolic process"/>
    <property type="evidence" value="ECO:0007669"/>
    <property type="project" value="TreeGrafter"/>
</dbReference>
<dbReference type="PROSITE" id="PS00893">
    <property type="entry name" value="NUDIX_BOX"/>
    <property type="match status" value="1"/>
</dbReference>
<accession>A0A850NR35</accession>
<dbReference type="CDD" id="cd03429">
    <property type="entry name" value="NUDIX_NADH_pyrophosphatase_Nudt13"/>
    <property type="match status" value="1"/>
</dbReference>
<evidence type="ECO:0000256" key="9">
    <source>
        <dbReference type="ARBA" id="ARBA00023679"/>
    </source>
</evidence>
<keyword evidence="5" id="KW-0479">Metal-binding</keyword>
<dbReference type="EMBL" id="JACHXV010000002">
    <property type="protein sequence ID" value="MBB3172771.1"/>
    <property type="molecule type" value="Genomic_DNA"/>
</dbReference>
<dbReference type="InterPro" id="IPR000086">
    <property type="entry name" value="NUDIX_hydrolase_dom"/>
</dbReference>
<evidence type="ECO:0000256" key="2">
    <source>
        <dbReference type="ARBA" id="ARBA00001947"/>
    </source>
</evidence>
<evidence type="ECO:0000256" key="6">
    <source>
        <dbReference type="ARBA" id="ARBA00022801"/>
    </source>
</evidence>
<evidence type="ECO:0000313" key="12">
    <source>
        <dbReference type="EMBL" id="NVN30630.1"/>
    </source>
</evidence>
<dbReference type="Pfam" id="PF09297">
    <property type="entry name" value="Zn_ribbon_NUD"/>
    <property type="match status" value="1"/>
</dbReference>
<evidence type="ECO:0000256" key="4">
    <source>
        <dbReference type="ARBA" id="ARBA00012381"/>
    </source>
</evidence>
<gene>
    <name evidence="12" type="primary">nudC</name>
    <name evidence="11" type="ORF">FHR90_000585</name>
    <name evidence="12" type="ORF">HUK83_09845</name>
</gene>
<evidence type="ECO:0000259" key="10">
    <source>
        <dbReference type="PROSITE" id="PS51462"/>
    </source>
</evidence>
<dbReference type="GO" id="GO:0005829">
    <property type="term" value="C:cytosol"/>
    <property type="evidence" value="ECO:0007669"/>
    <property type="project" value="TreeGrafter"/>
</dbReference>
<comment type="cofactor">
    <cofactor evidence="2">
        <name>Zn(2+)</name>
        <dbReference type="ChEBI" id="CHEBI:29105"/>
    </cofactor>
</comment>
<dbReference type="RefSeq" id="WP_176624320.1">
    <property type="nucleotide sequence ID" value="NZ_JABXXQ010000187.1"/>
</dbReference>
<dbReference type="Proteomes" id="UP000565205">
    <property type="component" value="Unassembled WGS sequence"/>
</dbReference>
<dbReference type="InterPro" id="IPR015376">
    <property type="entry name" value="Znr_NADH_PPase"/>
</dbReference>
<dbReference type="EMBL" id="JABXXQ010000187">
    <property type="protein sequence ID" value="NVN30630.1"/>
    <property type="molecule type" value="Genomic_DNA"/>
</dbReference>
<dbReference type="Pfam" id="PF09296">
    <property type="entry name" value="NUDIX-like"/>
    <property type="match status" value="1"/>
</dbReference>
<dbReference type="GO" id="GO:0035529">
    <property type="term" value="F:NADH pyrophosphatase activity"/>
    <property type="evidence" value="ECO:0007669"/>
    <property type="project" value="TreeGrafter"/>
</dbReference>
<dbReference type="SUPFAM" id="SSF55811">
    <property type="entry name" value="Nudix"/>
    <property type="match status" value="1"/>
</dbReference>
<keyword evidence="6 12" id="KW-0378">Hydrolase</keyword>
<feature type="domain" description="Nudix hydrolase" evidence="10">
    <location>
        <begin position="165"/>
        <end position="295"/>
    </location>
</feature>
<dbReference type="PANTHER" id="PTHR42904:SF6">
    <property type="entry name" value="NAD-CAPPED RNA HYDROLASE NUDT12"/>
    <property type="match status" value="1"/>
</dbReference>
<dbReference type="InterPro" id="IPR020084">
    <property type="entry name" value="NUDIX_hydrolase_CS"/>
</dbReference>
<protein>
    <recommendedName>
        <fullName evidence="4">NAD(+) diphosphatase</fullName>
        <ecNumber evidence="4">3.6.1.22</ecNumber>
    </recommendedName>
</protein>
<comment type="catalytic activity">
    <reaction evidence="9">
        <text>a 5'-end NAD(+)-phospho-ribonucleoside in mRNA + H2O = a 5'-end phospho-adenosine-phospho-ribonucleoside in mRNA + beta-nicotinamide D-ribonucleotide + 2 H(+)</text>
        <dbReference type="Rhea" id="RHEA:60876"/>
        <dbReference type="Rhea" id="RHEA-COMP:15698"/>
        <dbReference type="Rhea" id="RHEA-COMP:15719"/>
        <dbReference type="ChEBI" id="CHEBI:14649"/>
        <dbReference type="ChEBI" id="CHEBI:15377"/>
        <dbReference type="ChEBI" id="CHEBI:15378"/>
        <dbReference type="ChEBI" id="CHEBI:144029"/>
        <dbReference type="ChEBI" id="CHEBI:144051"/>
    </reaction>
    <physiologicalReaction direction="left-to-right" evidence="9">
        <dbReference type="Rhea" id="RHEA:60877"/>
    </physiologicalReaction>
</comment>
<dbReference type="PANTHER" id="PTHR42904">
    <property type="entry name" value="NUDIX HYDROLASE, NUDC SUBFAMILY"/>
    <property type="match status" value="1"/>
</dbReference>
<keyword evidence="7" id="KW-0460">Magnesium</keyword>
<dbReference type="InterPro" id="IPR015797">
    <property type="entry name" value="NUDIX_hydrolase-like_dom_sf"/>
</dbReference>
<evidence type="ECO:0000313" key="11">
    <source>
        <dbReference type="EMBL" id="MBB3172771.1"/>
    </source>
</evidence>
<reference evidence="12 14" key="1">
    <citation type="submission" date="2020-06" db="EMBL/GenBank/DDBJ databases">
        <title>Description of novel acetic acid bacteria.</title>
        <authorList>
            <person name="Sombolestani A."/>
        </authorList>
    </citation>
    <scope>NUCLEOTIDE SEQUENCE [LARGE SCALE GENOMIC DNA]</scope>
    <source>
        <strain evidence="12 14">LMG 26838</strain>
    </source>
</reference>
<reference evidence="11 13" key="2">
    <citation type="submission" date="2020-08" db="EMBL/GenBank/DDBJ databases">
        <title>Genomic Encyclopedia of Type Strains, Phase III (KMG-III): the genomes of soil and plant-associated and newly described type strains.</title>
        <authorList>
            <person name="Whitman W."/>
        </authorList>
    </citation>
    <scope>NUCLEOTIDE SEQUENCE [LARGE SCALE GENOMIC DNA]</scope>
    <source>
        <strain evidence="11 13">CECT 8088</strain>
    </source>
</reference>
<keyword evidence="13" id="KW-1185">Reference proteome</keyword>
<dbReference type="Gene3D" id="3.90.79.10">
    <property type="entry name" value="Nucleoside Triphosphate Pyrophosphohydrolase"/>
    <property type="match status" value="1"/>
</dbReference>
<comment type="caution">
    <text evidence="12">The sequence shown here is derived from an EMBL/GenBank/DDBJ whole genome shotgun (WGS) entry which is preliminary data.</text>
</comment>